<protein>
    <submittedName>
        <fullName evidence="1">Uncharacterized protein</fullName>
    </submittedName>
</protein>
<dbReference type="AlphaFoldDB" id="A0A0W8FNK3"/>
<name>A0A0W8FNK3_9ZZZZ</name>
<dbReference type="EMBL" id="LNQE01000963">
    <property type="protein sequence ID" value="KUG22487.1"/>
    <property type="molecule type" value="Genomic_DNA"/>
</dbReference>
<comment type="caution">
    <text evidence="1">The sequence shown here is derived from an EMBL/GenBank/DDBJ whole genome shotgun (WGS) entry which is preliminary data.</text>
</comment>
<proteinExistence type="predicted"/>
<organism evidence="1">
    <name type="scientific">hydrocarbon metagenome</name>
    <dbReference type="NCBI Taxonomy" id="938273"/>
    <lineage>
        <taxon>unclassified sequences</taxon>
        <taxon>metagenomes</taxon>
        <taxon>ecological metagenomes</taxon>
    </lineage>
</organism>
<reference evidence="1" key="1">
    <citation type="journal article" date="2015" name="Proc. Natl. Acad. Sci. U.S.A.">
        <title>Networks of energetic and metabolic interactions define dynamics in microbial communities.</title>
        <authorList>
            <person name="Embree M."/>
            <person name="Liu J.K."/>
            <person name="Al-Bassam M.M."/>
            <person name="Zengler K."/>
        </authorList>
    </citation>
    <scope>NUCLEOTIDE SEQUENCE</scope>
</reference>
<evidence type="ECO:0000313" key="1">
    <source>
        <dbReference type="EMBL" id="KUG22487.1"/>
    </source>
</evidence>
<sequence>MKKTIIIVSILFAFSFAWADDIKNQCPGGVKSNESIVKSVLIKNNSEETQSKSTVINIEGKCYEVIFARFEYLVDKNHAIYKVNVNSNNPDIPIINPKLFYFDFGKADVKWEQIGGVIKTTGKYFNCKSDRGIPLKIPVAIVIKSHQVVRGW</sequence>
<gene>
    <name evidence="1" type="ORF">ASZ90_007731</name>
</gene>
<accession>A0A0W8FNK3</accession>